<dbReference type="NCBIfam" id="NF038065">
    <property type="entry name" value="Pr6Pr"/>
    <property type="match status" value="1"/>
</dbReference>
<name>A0AB35MDX4_9MICO</name>
<feature type="transmembrane region" description="Helical" evidence="2">
    <location>
        <begin position="94"/>
        <end position="116"/>
    </location>
</feature>
<feature type="signal peptide" evidence="3">
    <location>
        <begin position="1"/>
        <end position="22"/>
    </location>
</feature>
<comment type="caution">
    <text evidence="4">The sequence shown here is derived from an EMBL/GenBank/DDBJ whole genome shotgun (WGS) entry which is preliminary data.</text>
</comment>
<keyword evidence="2" id="KW-1133">Transmembrane helix</keyword>
<dbReference type="RefSeq" id="WP_301159229.1">
    <property type="nucleotide sequence ID" value="NZ_JAUHQB010000001.1"/>
</dbReference>
<dbReference type="AlphaFoldDB" id="A0AB35MDX4"/>
<sequence>MTITRIVAALGIASALATQAWADLSYGTFTWDQLPGYFTPLANVAGIVALLGSVGHRRRTEPRWVAIMRVNAATYLVIVGAVYWAVLAPFTEPIFPWANAVIHGGSAVVLVLDWLVVGTRRRLTSRHLWSVLVLPGMWLGYLMVRGIVDGWVPYPFLDPARGAIAVAGSLLGIAATGVIVAGILHLLGALRGRIMAPVPAPVPAQTRPQETRPVTRGLGSTQRI</sequence>
<evidence type="ECO:0000256" key="2">
    <source>
        <dbReference type="SAM" id="Phobius"/>
    </source>
</evidence>
<evidence type="ECO:0000256" key="1">
    <source>
        <dbReference type="SAM" id="MobiDB-lite"/>
    </source>
</evidence>
<protein>
    <submittedName>
        <fullName evidence="4">Pr6Pr family membrane protein</fullName>
    </submittedName>
</protein>
<feature type="transmembrane region" description="Helical" evidence="2">
    <location>
        <begin position="128"/>
        <end position="148"/>
    </location>
</feature>
<evidence type="ECO:0000313" key="5">
    <source>
        <dbReference type="Proteomes" id="UP001172756"/>
    </source>
</evidence>
<proteinExistence type="predicted"/>
<accession>A0AB35MDX4</accession>
<keyword evidence="2" id="KW-0812">Transmembrane</keyword>
<dbReference type="Proteomes" id="UP001172756">
    <property type="component" value="Unassembled WGS sequence"/>
</dbReference>
<organism evidence="4 5">
    <name type="scientific">Demequina lignilytica</name>
    <dbReference type="NCBI Taxonomy" id="3051663"/>
    <lineage>
        <taxon>Bacteria</taxon>
        <taxon>Bacillati</taxon>
        <taxon>Actinomycetota</taxon>
        <taxon>Actinomycetes</taxon>
        <taxon>Micrococcales</taxon>
        <taxon>Demequinaceae</taxon>
        <taxon>Demequina</taxon>
    </lineage>
</organism>
<dbReference type="EMBL" id="JAUHQB010000001">
    <property type="protein sequence ID" value="MDN4481962.1"/>
    <property type="molecule type" value="Genomic_DNA"/>
</dbReference>
<evidence type="ECO:0000256" key="3">
    <source>
        <dbReference type="SAM" id="SignalP"/>
    </source>
</evidence>
<feature type="transmembrane region" description="Helical" evidence="2">
    <location>
        <begin position="38"/>
        <end position="54"/>
    </location>
</feature>
<gene>
    <name evidence="4" type="ORF">QQ002_00220</name>
</gene>
<keyword evidence="2" id="KW-0472">Membrane</keyword>
<feature type="region of interest" description="Disordered" evidence="1">
    <location>
        <begin position="201"/>
        <end position="224"/>
    </location>
</feature>
<evidence type="ECO:0000313" key="4">
    <source>
        <dbReference type="EMBL" id="MDN4481962.1"/>
    </source>
</evidence>
<reference evidence="4 5" key="1">
    <citation type="submission" date="2023-06" db="EMBL/GenBank/DDBJ databases">
        <title>SYSU T0a273.</title>
        <authorList>
            <person name="Gao L."/>
            <person name="Fang B.-Z."/>
            <person name="Li W.-J."/>
        </authorList>
    </citation>
    <scope>NUCLEOTIDE SEQUENCE [LARGE SCALE GENOMIC DNA]</scope>
    <source>
        <strain evidence="4 5">SYSU T0a273</strain>
    </source>
</reference>
<feature type="transmembrane region" description="Helical" evidence="2">
    <location>
        <begin position="160"/>
        <end position="187"/>
    </location>
</feature>
<feature type="transmembrane region" description="Helical" evidence="2">
    <location>
        <begin position="66"/>
        <end position="88"/>
    </location>
</feature>
<feature type="chain" id="PRO_5044215146" evidence="3">
    <location>
        <begin position="23"/>
        <end position="224"/>
    </location>
</feature>
<keyword evidence="3" id="KW-0732">Signal</keyword>
<dbReference type="InterPro" id="IPR049713">
    <property type="entry name" value="Pr6Pr-like"/>
</dbReference>